<evidence type="ECO:0000313" key="1">
    <source>
        <dbReference type="EMBL" id="MFC3457505.1"/>
    </source>
</evidence>
<organism evidence="1 2">
    <name type="scientific">Massilia haematophila</name>
    <dbReference type="NCBI Taxonomy" id="457923"/>
    <lineage>
        <taxon>Bacteria</taxon>
        <taxon>Pseudomonadati</taxon>
        <taxon>Pseudomonadota</taxon>
        <taxon>Betaproteobacteria</taxon>
        <taxon>Burkholderiales</taxon>
        <taxon>Oxalobacteraceae</taxon>
        <taxon>Telluria group</taxon>
        <taxon>Massilia</taxon>
    </lineage>
</organism>
<reference evidence="2" key="1">
    <citation type="journal article" date="2019" name="Int. J. Syst. Evol. Microbiol.">
        <title>The Global Catalogue of Microorganisms (GCM) 10K type strain sequencing project: providing services to taxonomists for standard genome sequencing and annotation.</title>
        <authorList>
            <consortium name="The Broad Institute Genomics Platform"/>
            <consortium name="The Broad Institute Genome Sequencing Center for Infectious Disease"/>
            <person name="Wu L."/>
            <person name="Ma J."/>
        </authorList>
    </citation>
    <scope>NUCLEOTIDE SEQUENCE [LARGE SCALE GENOMIC DNA]</scope>
    <source>
        <strain evidence="2">CCM 7480</strain>
    </source>
</reference>
<proteinExistence type="predicted"/>
<accession>A0ABV7PEA5</accession>
<sequence length="255" mass="27052">MRVGLAWQLGGYALCGAVMVVGLAGCGKGNAAGGADSTAPARKPGAGKGSYVLVTQLRPESPEKFFPMERRAYALCAGLAQGKNLPVKPFPPMPSDFAWERSTYASDGERSVNRKLVHSLDLRKMKPESGCEVSLDSQLTVALTSEGQERMANQDEDGNMLLSDPEPASEEAVRPSLLASFTQPRRINGVPLKCDAANACIVDPTVALVANGVRPVQASYRTDDPKTYGSALVQEPVSLSVGKPVSQELFSLEAK</sequence>
<dbReference type="EMBL" id="JBHRVV010000001">
    <property type="protein sequence ID" value="MFC3457505.1"/>
    <property type="molecule type" value="Genomic_DNA"/>
</dbReference>
<comment type="caution">
    <text evidence="1">The sequence shown here is derived from an EMBL/GenBank/DDBJ whole genome shotgun (WGS) entry which is preliminary data.</text>
</comment>
<protein>
    <recommendedName>
        <fullName evidence="3">Lipoprotein</fullName>
    </recommendedName>
</protein>
<dbReference type="PROSITE" id="PS51257">
    <property type="entry name" value="PROKAR_LIPOPROTEIN"/>
    <property type="match status" value="1"/>
</dbReference>
<dbReference type="RefSeq" id="WP_379733805.1">
    <property type="nucleotide sequence ID" value="NZ_JBHRVV010000001.1"/>
</dbReference>
<gene>
    <name evidence="1" type="ORF">ACFOPH_04505</name>
</gene>
<keyword evidence="2" id="KW-1185">Reference proteome</keyword>
<name>A0ABV7PEA5_9BURK</name>
<dbReference type="Proteomes" id="UP001595665">
    <property type="component" value="Unassembled WGS sequence"/>
</dbReference>
<evidence type="ECO:0000313" key="2">
    <source>
        <dbReference type="Proteomes" id="UP001595665"/>
    </source>
</evidence>
<evidence type="ECO:0008006" key="3">
    <source>
        <dbReference type="Google" id="ProtNLM"/>
    </source>
</evidence>